<evidence type="ECO:0000313" key="2">
    <source>
        <dbReference type="EMBL" id="VDK58586.1"/>
    </source>
</evidence>
<feature type="chain" id="PRO_5017968537" evidence="1">
    <location>
        <begin position="25"/>
        <end position="87"/>
    </location>
</feature>
<accession>A0A3P6R7X6</accession>
<organism evidence="2 3">
    <name type="scientific">Cylicostephanus goldi</name>
    <name type="common">Nematode worm</name>
    <dbReference type="NCBI Taxonomy" id="71465"/>
    <lineage>
        <taxon>Eukaryota</taxon>
        <taxon>Metazoa</taxon>
        <taxon>Ecdysozoa</taxon>
        <taxon>Nematoda</taxon>
        <taxon>Chromadorea</taxon>
        <taxon>Rhabditida</taxon>
        <taxon>Rhabditina</taxon>
        <taxon>Rhabditomorpha</taxon>
        <taxon>Strongyloidea</taxon>
        <taxon>Strongylidae</taxon>
        <taxon>Cylicostephanus</taxon>
    </lineage>
</organism>
<dbReference type="AlphaFoldDB" id="A0A3P6R7X6"/>
<protein>
    <submittedName>
        <fullName evidence="2">Uncharacterized protein</fullName>
    </submittedName>
</protein>
<evidence type="ECO:0000256" key="1">
    <source>
        <dbReference type="SAM" id="SignalP"/>
    </source>
</evidence>
<gene>
    <name evidence="2" type="ORF">CGOC_LOCUS4370</name>
</gene>
<dbReference type="EMBL" id="UYRV01012041">
    <property type="protein sequence ID" value="VDK58586.1"/>
    <property type="molecule type" value="Genomic_DNA"/>
</dbReference>
<keyword evidence="1" id="KW-0732">Signal</keyword>
<keyword evidence="3" id="KW-1185">Reference proteome</keyword>
<sequence length="87" mass="10180">MNVHCNIAPLPLFVMCSYSLLGYSSNYQIDFVFYWDPMCGTCYEECNENQYKECSGRYTVYDFLGTHTRYYGKKFSDWGKAGCPKDD</sequence>
<proteinExistence type="predicted"/>
<feature type="signal peptide" evidence="1">
    <location>
        <begin position="1"/>
        <end position="24"/>
    </location>
</feature>
<reference evidence="2 3" key="1">
    <citation type="submission" date="2018-11" db="EMBL/GenBank/DDBJ databases">
        <authorList>
            <consortium name="Pathogen Informatics"/>
        </authorList>
    </citation>
    <scope>NUCLEOTIDE SEQUENCE [LARGE SCALE GENOMIC DNA]</scope>
</reference>
<evidence type="ECO:0000313" key="3">
    <source>
        <dbReference type="Proteomes" id="UP000271889"/>
    </source>
</evidence>
<name>A0A3P6R7X6_CYLGO</name>
<dbReference type="Proteomes" id="UP000271889">
    <property type="component" value="Unassembled WGS sequence"/>
</dbReference>